<evidence type="ECO:0000313" key="1">
    <source>
        <dbReference type="EnsemblPlants" id="OB01G51460.1"/>
    </source>
</evidence>
<dbReference type="Proteomes" id="UP000006038">
    <property type="component" value="Chromosome 1"/>
</dbReference>
<organism evidence="1">
    <name type="scientific">Oryza brachyantha</name>
    <name type="common">malo sina</name>
    <dbReference type="NCBI Taxonomy" id="4533"/>
    <lineage>
        <taxon>Eukaryota</taxon>
        <taxon>Viridiplantae</taxon>
        <taxon>Streptophyta</taxon>
        <taxon>Embryophyta</taxon>
        <taxon>Tracheophyta</taxon>
        <taxon>Spermatophyta</taxon>
        <taxon>Magnoliopsida</taxon>
        <taxon>Liliopsida</taxon>
        <taxon>Poales</taxon>
        <taxon>Poaceae</taxon>
        <taxon>BOP clade</taxon>
        <taxon>Oryzoideae</taxon>
        <taxon>Oryzeae</taxon>
        <taxon>Oryzinae</taxon>
        <taxon>Oryza</taxon>
    </lineage>
</organism>
<evidence type="ECO:0000313" key="2">
    <source>
        <dbReference type="Proteomes" id="UP000006038"/>
    </source>
</evidence>
<sequence>LEVALEALVPVDATVAGLEEDVLAVRQLAREAVEYLVEGVAGPRRLVEQHGLLHGRAGQQALLADDVVERDGGEDGVEPGHVLLRDEHADLLPGDGVGEGEHDVVGDDDGDAAEHHRLHQAGAPGRPPKRAEAEDGALHVLVVRRRVLRRDVEQRVVLEVLPHGGARAAGVVPALGVVAHVVEEAPEVDEDGARRGRADEVRLHLVRVGVGRDGDGAVLEARVVALPERLHQRGPPEHGEDAALDGALLLVVEAGAEVVRREEEVVGAAGAVPVGPGGGDVVDCAAHDARRPEREREALRREVAGGVRRRVEPVGLLRVERPDGAGEEELVHEDLGGEHVVQAPAVLRQQVQVVLPGHLVHVHLQLPHRVLLQHAAALPCMHIIPHPFLERIQ</sequence>
<proteinExistence type="predicted"/>
<dbReference type="HOGENOM" id="CLU_703202_0_0_1"/>
<dbReference type="Gramene" id="OB01G51460.1">
    <property type="protein sequence ID" value="OB01G51460.1"/>
    <property type="gene ID" value="OB01G51460"/>
</dbReference>
<dbReference type="EnsemblPlants" id="OB01G51460.1">
    <property type="protein sequence ID" value="OB01G51460.1"/>
    <property type="gene ID" value="OB01G51460"/>
</dbReference>
<protein>
    <submittedName>
        <fullName evidence="1">Uncharacterized protein</fullName>
    </submittedName>
</protein>
<keyword evidence="2" id="KW-1185">Reference proteome</keyword>
<reference evidence="1" key="2">
    <citation type="submission" date="2013-04" db="UniProtKB">
        <authorList>
            <consortium name="EnsemblPlants"/>
        </authorList>
    </citation>
    <scope>IDENTIFICATION</scope>
</reference>
<reference evidence="1" key="1">
    <citation type="journal article" date="2013" name="Nat. Commun.">
        <title>Whole-genome sequencing of Oryza brachyantha reveals mechanisms underlying Oryza genome evolution.</title>
        <authorList>
            <person name="Chen J."/>
            <person name="Huang Q."/>
            <person name="Gao D."/>
            <person name="Wang J."/>
            <person name="Lang Y."/>
            <person name="Liu T."/>
            <person name="Li B."/>
            <person name="Bai Z."/>
            <person name="Luis Goicoechea J."/>
            <person name="Liang C."/>
            <person name="Chen C."/>
            <person name="Zhang W."/>
            <person name="Sun S."/>
            <person name="Liao Y."/>
            <person name="Zhang X."/>
            <person name="Yang L."/>
            <person name="Song C."/>
            <person name="Wang M."/>
            <person name="Shi J."/>
            <person name="Liu G."/>
            <person name="Liu J."/>
            <person name="Zhou H."/>
            <person name="Zhou W."/>
            <person name="Yu Q."/>
            <person name="An N."/>
            <person name="Chen Y."/>
            <person name="Cai Q."/>
            <person name="Wang B."/>
            <person name="Liu B."/>
            <person name="Min J."/>
            <person name="Huang Y."/>
            <person name="Wu H."/>
            <person name="Li Z."/>
            <person name="Zhang Y."/>
            <person name="Yin Y."/>
            <person name="Song W."/>
            <person name="Jiang J."/>
            <person name="Jackson S.A."/>
            <person name="Wing R.A."/>
            <person name="Wang J."/>
            <person name="Chen M."/>
        </authorList>
    </citation>
    <scope>NUCLEOTIDE SEQUENCE [LARGE SCALE GENOMIC DNA]</scope>
    <source>
        <strain evidence="1">cv. IRGC 101232</strain>
    </source>
</reference>
<dbReference type="AlphaFoldDB" id="J3L7E0"/>
<accession>J3L7E0</accession>
<name>J3L7E0_ORYBR</name>